<dbReference type="KEGG" id="ido:I598_3474"/>
<keyword evidence="7" id="KW-1185">Reference proteome</keyword>
<organism evidence="6 7">
    <name type="scientific">Isoptericola dokdonensis DS-3</name>
    <dbReference type="NCBI Taxonomy" id="1300344"/>
    <lineage>
        <taxon>Bacteria</taxon>
        <taxon>Bacillati</taxon>
        <taxon>Actinomycetota</taxon>
        <taxon>Actinomycetes</taxon>
        <taxon>Micrococcales</taxon>
        <taxon>Promicromonosporaceae</taxon>
        <taxon>Isoptericola</taxon>
    </lineage>
</organism>
<dbReference type="EC" id="3.2.1.25" evidence="2"/>
<name>A0A161HTD7_9MICO</name>
<dbReference type="Gene3D" id="3.20.20.80">
    <property type="entry name" value="Glycosidases"/>
    <property type="match status" value="1"/>
</dbReference>
<dbReference type="PATRIC" id="fig|1300344.3.peg.3502"/>
<dbReference type="AlphaFoldDB" id="A0A161HTD7"/>
<evidence type="ECO:0000259" key="5">
    <source>
        <dbReference type="Pfam" id="PF22666"/>
    </source>
</evidence>
<dbReference type="InterPro" id="IPR036156">
    <property type="entry name" value="Beta-gal/glucu_dom_sf"/>
</dbReference>
<dbReference type="InterPro" id="IPR050887">
    <property type="entry name" value="Beta-mannosidase_GH2"/>
</dbReference>
<dbReference type="GO" id="GO:0006516">
    <property type="term" value="P:glycoprotein catabolic process"/>
    <property type="evidence" value="ECO:0007669"/>
    <property type="project" value="TreeGrafter"/>
</dbReference>
<evidence type="ECO:0000256" key="1">
    <source>
        <dbReference type="ARBA" id="ARBA00000829"/>
    </source>
</evidence>
<evidence type="ECO:0000313" key="7">
    <source>
        <dbReference type="Proteomes" id="UP000076794"/>
    </source>
</evidence>
<dbReference type="InterPro" id="IPR054593">
    <property type="entry name" value="Beta-mannosidase-like_N2"/>
</dbReference>
<dbReference type="InterPro" id="IPR008979">
    <property type="entry name" value="Galactose-bd-like_sf"/>
</dbReference>
<protein>
    <recommendedName>
        <fullName evidence="2">beta-mannosidase</fullName>
        <ecNumber evidence="2">3.2.1.25</ecNumber>
    </recommendedName>
</protein>
<sequence length="870" mass="93937">MTTSPSTTTAPLTVREIHDGWTVRAVGGPVPEPLRDLLDGTTAVPAGVPGTVHTDLLAAGLIPDPYLDDHEALLKWVGHCSWEYRTTFDWTAGGADRHDLAFDGVDTVAVVRLNGTVVARTENMHRRYRLDVTDLLRVGANELVVELASPVREADARSLALGYRPQVNHHPFNALRKAAYNYGWDWGIDAATVGLWRPVRLESWSTARLTGVRVLPGAERAADGTWDGTLDVHVDAGRAPGVDGGDLRVDVVVTGHGTTLGATGAVTDASGVVRLRVPDVAVWWPRGYGDQPLYDVEVTLAAPATADAPGAADAHAPGDGLDRWTGRTGFRSVRLDTTPDADGTPFTIVVNDRPVWVKGANWIPDDEFLPRVTRERLAARIGQAVTANVNLLRVWGGGVYESDDFYDLCDERGVLTWQDFPFACAAYAEDEPLWSEVEAEARDNVARLSPHPSLVLWNGSNENVWGHRTWGWVKRLDGRTWGLGYYEDLLPRVVAELDGTRPYTPSSPWSGDLPIRADVFPNDPAHGSMHSWEVWNRQDWPHYRDTVPRFMAEFGWQGPPTWSTLTRAVSDDPLTPESPGMQVHQKAASGNDKLTDGLLAHLPLPDDMADWHWAMSWNQATAVQVAVEHLRSWTPRCQGSVVWQLNDCWPVTSWAAVDGDGRAKPLLHALAHAHADRLVTVQPRSADGGEPLGDGTDGLAVVVVNDTDDAWSGEVVVRRLGLDGGELAATTTAVNVAARGAATLLPGADVSTPADAGAELLVADFGGVRGLWFFAEPRDSALAAPRLETTVLPAADGVVVRVTAVNLVRDLTLLVDKVVPDAVVDDMLVTLLPGESVDLHVTLPAGTTVDPAALVAPDVLRSLNQLVGPA</sequence>
<proteinExistence type="predicted"/>
<dbReference type="Gene3D" id="2.60.40.10">
    <property type="entry name" value="Immunoglobulins"/>
    <property type="match status" value="1"/>
</dbReference>
<dbReference type="InterPro" id="IPR017853">
    <property type="entry name" value="GH"/>
</dbReference>
<evidence type="ECO:0000256" key="4">
    <source>
        <dbReference type="ARBA" id="ARBA00023295"/>
    </source>
</evidence>
<dbReference type="GO" id="GO:0005975">
    <property type="term" value="P:carbohydrate metabolic process"/>
    <property type="evidence" value="ECO:0007669"/>
    <property type="project" value="UniProtKB-ARBA"/>
</dbReference>
<gene>
    <name evidence="6" type="primary">csxA</name>
    <name evidence="6" type="ORF">I598_3474</name>
</gene>
<dbReference type="PANTHER" id="PTHR43730:SF1">
    <property type="entry name" value="BETA-MANNOSIDASE"/>
    <property type="match status" value="1"/>
</dbReference>
<dbReference type="Pfam" id="PF22666">
    <property type="entry name" value="Glyco_hydro_2_N2"/>
    <property type="match status" value="1"/>
</dbReference>
<evidence type="ECO:0000256" key="3">
    <source>
        <dbReference type="ARBA" id="ARBA00022801"/>
    </source>
</evidence>
<dbReference type="EMBL" id="CP014209">
    <property type="protein sequence ID" value="ANC32982.1"/>
    <property type="molecule type" value="Genomic_DNA"/>
</dbReference>
<dbReference type="GO" id="GO:0004567">
    <property type="term" value="F:beta-mannosidase activity"/>
    <property type="evidence" value="ECO:0007669"/>
    <property type="project" value="UniProtKB-EC"/>
</dbReference>
<keyword evidence="3 6" id="KW-0378">Hydrolase</keyword>
<feature type="domain" description="Beta-mannosidase-like galactose-binding" evidence="5">
    <location>
        <begin position="40"/>
        <end position="197"/>
    </location>
</feature>
<dbReference type="SUPFAM" id="SSF49303">
    <property type="entry name" value="beta-Galactosidase/glucuronidase domain"/>
    <property type="match status" value="1"/>
</dbReference>
<accession>A0A161HTD7</accession>
<dbReference type="InterPro" id="IPR013783">
    <property type="entry name" value="Ig-like_fold"/>
</dbReference>
<evidence type="ECO:0000313" key="6">
    <source>
        <dbReference type="EMBL" id="ANC32982.1"/>
    </source>
</evidence>
<dbReference type="SUPFAM" id="SSF49785">
    <property type="entry name" value="Galactose-binding domain-like"/>
    <property type="match status" value="1"/>
</dbReference>
<comment type="catalytic activity">
    <reaction evidence="1">
        <text>Hydrolysis of terminal, non-reducing beta-D-mannose residues in beta-D-mannosides.</text>
        <dbReference type="EC" id="3.2.1.25"/>
    </reaction>
</comment>
<dbReference type="Proteomes" id="UP000076794">
    <property type="component" value="Chromosome"/>
</dbReference>
<reference evidence="6 7" key="1">
    <citation type="submission" date="2016-01" db="EMBL/GenBank/DDBJ databases">
        <title>Complete genome sequence of a soil Actinobacterium, Isoptericola dokdonensis DS-3.</title>
        <authorList>
            <person name="Kwon S.-K."/>
            <person name="Kim J.F."/>
        </authorList>
    </citation>
    <scope>NUCLEOTIDE SEQUENCE [LARGE SCALE GENOMIC DNA]</scope>
    <source>
        <strain evidence="6 7">DS-3</strain>
    </source>
</reference>
<dbReference type="SUPFAM" id="SSF51445">
    <property type="entry name" value="(Trans)glycosidases"/>
    <property type="match status" value="1"/>
</dbReference>
<dbReference type="PANTHER" id="PTHR43730">
    <property type="entry name" value="BETA-MANNOSIDASE"/>
    <property type="match status" value="1"/>
</dbReference>
<dbReference type="Gene3D" id="2.60.120.260">
    <property type="entry name" value="Galactose-binding domain-like"/>
    <property type="match status" value="1"/>
</dbReference>
<dbReference type="RefSeq" id="WP_232314212.1">
    <property type="nucleotide sequence ID" value="NZ_CP014209.1"/>
</dbReference>
<keyword evidence="4 6" id="KW-0326">Glycosidase</keyword>
<evidence type="ECO:0000256" key="2">
    <source>
        <dbReference type="ARBA" id="ARBA00012754"/>
    </source>
</evidence>
<dbReference type="FunFam" id="3.20.20.80:FF:000050">
    <property type="entry name" value="Beta-mannosidase B"/>
    <property type="match status" value="1"/>
</dbReference>
<dbReference type="STRING" id="1300344.I598_3474"/>